<proteinExistence type="inferred from homology"/>
<sequence length="449" mass="50539">MKYSFSGFGSWLGCSLCLWLVLLDIVSALLVTNSALPRTNNSSLAHKTVKTSGKPRVPLSVRTRWIVDADNRRVKLRCINWAGHLETNVPEGLHRQPIEHMADWIAAQGFNCVRLTYAIDMALNPSISVANSFRRGARAAKVNETTVMALYSAAVEKNPFLNNASVIDVFDRVQATLWDRGVMTILDNHVSRSSWCCDLQDGNGWWKDAPNPVAWTSRYFNTEEWHRGLAAMAAWSRSRPGIVGLSLRNELRAFITQLIQAPKTWLSRMPIAGKLVHDANPDALVIVGGINGGTDLSPVRSRRRKLDTADWAHKRVWEAHSYSFTLTNIGVGICPLQRASYGSLFGFVLKQFRPYTGPLFLSEFGVGLTGGSHSGLSGQDYRYLKCLVKYMESNDADWALWAIQGSYYIRNGNIDRNETWGALDYEWKDWRNPTFKPMLGKMFDMTQEP</sequence>
<dbReference type="Proteomes" id="UP000224854">
    <property type="component" value="Unassembled WGS sequence"/>
</dbReference>
<evidence type="ECO:0000256" key="2">
    <source>
        <dbReference type="ARBA" id="ARBA00022801"/>
    </source>
</evidence>
<comment type="similarity">
    <text evidence="1 4">Belongs to the glycosyl hydrolase 5 (cellulase A) family.</text>
</comment>
<dbReference type="PANTHER" id="PTHR31263">
    <property type="entry name" value="CELLULASE FAMILY PROTEIN (AFU_ORTHOLOGUE AFUA_5G14560)"/>
    <property type="match status" value="1"/>
</dbReference>
<comment type="caution">
    <text evidence="7">The sequence shown here is derived from an EMBL/GenBank/DDBJ whole genome shotgun (WGS) entry which is preliminary data.</text>
</comment>
<dbReference type="Gene3D" id="3.20.20.80">
    <property type="entry name" value="Glycosidases"/>
    <property type="match status" value="1"/>
</dbReference>
<protein>
    <recommendedName>
        <fullName evidence="6">Glycoside hydrolase family 5 domain-containing protein</fullName>
    </recommendedName>
</protein>
<dbReference type="OrthoDB" id="442731at2759"/>
<reference evidence="7 8" key="1">
    <citation type="submission" date="2017-06" db="EMBL/GenBank/DDBJ databases">
        <title>Ant-infecting Ophiocordyceps genomes reveal a high diversity of potential behavioral manipulation genes and a possible major role for enterotoxins.</title>
        <authorList>
            <person name="De Bekker C."/>
            <person name="Evans H.C."/>
            <person name="Brachmann A."/>
            <person name="Hughes D.P."/>
        </authorList>
    </citation>
    <scope>NUCLEOTIDE SEQUENCE [LARGE SCALE GENOMIC DNA]</scope>
    <source>
        <strain evidence="7 8">1348a</strain>
    </source>
</reference>
<evidence type="ECO:0000313" key="7">
    <source>
        <dbReference type="EMBL" id="PHH79522.1"/>
    </source>
</evidence>
<dbReference type="GO" id="GO:0004553">
    <property type="term" value="F:hydrolase activity, hydrolyzing O-glycosyl compounds"/>
    <property type="evidence" value="ECO:0007669"/>
    <property type="project" value="InterPro"/>
</dbReference>
<evidence type="ECO:0000313" key="8">
    <source>
        <dbReference type="Proteomes" id="UP000224854"/>
    </source>
</evidence>
<keyword evidence="5" id="KW-0732">Signal</keyword>
<keyword evidence="2 4" id="KW-0378">Hydrolase</keyword>
<keyword evidence="3 4" id="KW-0326">Glycosidase</keyword>
<accession>A0A2C5ZIF1</accession>
<name>A0A2C5ZIF1_9HYPO</name>
<evidence type="ECO:0000256" key="5">
    <source>
        <dbReference type="SAM" id="SignalP"/>
    </source>
</evidence>
<evidence type="ECO:0000259" key="6">
    <source>
        <dbReference type="Pfam" id="PF00150"/>
    </source>
</evidence>
<dbReference type="AlphaFoldDB" id="A0A2C5ZIF1"/>
<dbReference type="InterPro" id="IPR017853">
    <property type="entry name" value="GH"/>
</dbReference>
<evidence type="ECO:0000256" key="4">
    <source>
        <dbReference type="RuleBase" id="RU361153"/>
    </source>
</evidence>
<dbReference type="InterPro" id="IPR001547">
    <property type="entry name" value="Glyco_hydro_5"/>
</dbReference>
<dbReference type="GO" id="GO:0000272">
    <property type="term" value="P:polysaccharide catabolic process"/>
    <property type="evidence" value="ECO:0007669"/>
    <property type="project" value="InterPro"/>
</dbReference>
<feature type="chain" id="PRO_5012722329" description="Glycoside hydrolase family 5 domain-containing protein" evidence="5">
    <location>
        <begin position="29"/>
        <end position="449"/>
    </location>
</feature>
<keyword evidence="8" id="KW-1185">Reference proteome</keyword>
<evidence type="ECO:0000256" key="3">
    <source>
        <dbReference type="ARBA" id="ARBA00023295"/>
    </source>
</evidence>
<dbReference type="PANTHER" id="PTHR31263:SF0">
    <property type="entry name" value="CELLULASE FAMILY PROTEIN (AFU_ORTHOLOGUE AFUA_5G14560)"/>
    <property type="match status" value="1"/>
</dbReference>
<organism evidence="7 8">
    <name type="scientific">Ophiocordyceps australis</name>
    <dbReference type="NCBI Taxonomy" id="1399860"/>
    <lineage>
        <taxon>Eukaryota</taxon>
        <taxon>Fungi</taxon>
        <taxon>Dikarya</taxon>
        <taxon>Ascomycota</taxon>
        <taxon>Pezizomycotina</taxon>
        <taxon>Sordariomycetes</taxon>
        <taxon>Hypocreomycetidae</taxon>
        <taxon>Hypocreales</taxon>
        <taxon>Ophiocordycipitaceae</taxon>
        <taxon>Ophiocordyceps</taxon>
    </lineage>
</organism>
<evidence type="ECO:0000256" key="1">
    <source>
        <dbReference type="ARBA" id="ARBA00005641"/>
    </source>
</evidence>
<feature type="signal peptide" evidence="5">
    <location>
        <begin position="1"/>
        <end position="28"/>
    </location>
</feature>
<dbReference type="Pfam" id="PF00150">
    <property type="entry name" value="Cellulase"/>
    <property type="match status" value="1"/>
</dbReference>
<dbReference type="EMBL" id="NJEU01000183">
    <property type="protein sequence ID" value="PHH79522.1"/>
    <property type="molecule type" value="Genomic_DNA"/>
</dbReference>
<dbReference type="SUPFAM" id="SSF51445">
    <property type="entry name" value="(Trans)glycosidases"/>
    <property type="match status" value="1"/>
</dbReference>
<feature type="domain" description="Glycoside hydrolase family 5" evidence="6">
    <location>
        <begin position="96"/>
        <end position="404"/>
    </location>
</feature>
<gene>
    <name evidence="7" type="ORF">CDD82_2343</name>
</gene>